<reference evidence="1" key="1">
    <citation type="journal article" date="2014" name="Int. J. Syst. Evol. Microbiol.">
        <title>Complete genome sequence of Corynebacterium casei LMG S-19264T (=DSM 44701T), isolated from a smear-ripened cheese.</title>
        <authorList>
            <consortium name="US DOE Joint Genome Institute (JGI-PGF)"/>
            <person name="Walter F."/>
            <person name="Albersmeier A."/>
            <person name="Kalinowski J."/>
            <person name="Ruckert C."/>
        </authorList>
    </citation>
    <scope>NUCLEOTIDE SEQUENCE</scope>
    <source>
        <strain evidence="1">CGMCC 4.7403</strain>
    </source>
</reference>
<protein>
    <submittedName>
        <fullName evidence="1">Uncharacterized protein</fullName>
    </submittedName>
</protein>
<evidence type="ECO:0000313" key="1">
    <source>
        <dbReference type="EMBL" id="GHE51190.1"/>
    </source>
</evidence>
<dbReference type="RefSeq" id="WP_189786736.1">
    <property type="nucleotide sequence ID" value="NZ_BNAT01000036.1"/>
</dbReference>
<sequence>MTENWEQAANRMVGDRWTLQSATDLLEAIADRSVAARLRGERYNAIVNGRFAPDQWTFLLNTELQEVRTYFMELELRRMQQRFTGHRVRTLVLDTNDLRTRL</sequence>
<dbReference type="AlphaFoldDB" id="A0A918ZG91"/>
<evidence type="ECO:0000313" key="2">
    <source>
        <dbReference type="Proteomes" id="UP000603227"/>
    </source>
</evidence>
<dbReference type="EMBL" id="BNAT01000036">
    <property type="protein sequence ID" value="GHE51190.1"/>
    <property type="molecule type" value="Genomic_DNA"/>
</dbReference>
<reference evidence="1" key="2">
    <citation type="submission" date="2020-09" db="EMBL/GenBank/DDBJ databases">
        <authorList>
            <person name="Sun Q."/>
            <person name="Zhou Y."/>
        </authorList>
    </citation>
    <scope>NUCLEOTIDE SEQUENCE</scope>
    <source>
        <strain evidence="1">CGMCC 4.7403</strain>
    </source>
</reference>
<proteinExistence type="predicted"/>
<name>A0A918ZG91_9ACTN</name>
<gene>
    <name evidence="1" type="ORF">GCM10017771_73320</name>
</gene>
<keyword evidence="2" id="KW-1185">Reference proteome</keyword>
<comment type="caution">
    <text evidence="1">The sequence shown here is derived from an EMBL/GenBank/DDBJ whole genome shotgun (WGS) entry which is preliminary data.</text>
</comment>
<dbReference type="Proteomes" id="UP000603227">
    <property type="component" value="Unassembled WGS sequence"/>
</dbReference>
<accession>A0A918ZG91</accession>
<organism evidence="1 2">
    <name type="scientific">Streptomyces capitiformicae</name>
    <dbReference type="NCBI Taxonomy" id="2014920"/>
    <lineage>
        <taxon>Bacteria</taxon>
        <taxon>Bacillati</taxon>
        <taxon>Actinomycetota</taxon>
        <taxon>Actinomycetes</taxon>
        <taxon>Kitasatosporales</taxon>
        <taxon>Streptomycetaceae</taxon>
        <taxon>Streptomyces</taxon>
    </lineage>
</organism>